<dbReference type="PRINTS" id="PR00455">
    <property type="entry name" value="HTHTETR"/>
</dbReference>
<evidence type="ECO:0000259" key="5">
    <source>
        <dbReference type="PROSITE" id="PS50977"/>
    </source>
</evidence>
<dbReference type="PROSITE" id="PS50977">
    <property type="entry name" value="HTH_TETR_2"/>
    <property type="match status" value="1"/>
</dbReference>
<dbReference type="Gene3D" id="1.10.357.10">
    <property type="entry name" value="Tetracycline Repressor, domain 2"/>
    <property type="match status" value="1"/>
</dbReference>
<evidence type="ECO:0000313" key="6">
    <source>
        <dbReference type="EMBL" id="QSE89345.1"/>
    </source>
</evidence>
<dbReference type="Pfam" id="PF00440">
    <property type="entry name" value="TetR_N"/>
    <property type="match status" value="1"/>
</dbReference>
<dbReference type="Pfam" id="PF17754">
    <property type="entry name" value="TetR_C_14"/>
    <property type="match status" value="1"/>
</dbReference>
<evidence type="ECO:0000256" key="2">
    <source>
        <dbReference type="ARBA" id="ARBA00023125"/>
    </source>
</evidence>
<reference evidence="6 7" key="1">
    <citation type="journal article" date="2021" name="Microbiol. Resour. Announc.">
        <title>Complete Genome Sequences of Two Rhodococcus sp. Strains with Large and Linear Chromosomes, Isolated from Apple Rhizosphere.</title>
        <authorList>
            <person name="Benning S."/>
            <person name="Brugnone N."/>
            <person name="Siani R."/>
            <person name="Kublik S."/>
            <person name="Schloter M."/>
            <person name="Rad V."/>
        </authorList>
    </citation>
    <scope>NUCLEOTIDE SEQUENCE [LARGE SCALE GENOMIC DNA]</scope>
    <source>
        <strain evidence="6 7">R79</strain>
    </source>
</reference>
<proteinExistence type="predicted"/>
<dbReference type="PANTHER" id="PTHR30055">
    <property type="entry name" value="HTH-TYPE TRANSCRIPTIONAL REGULATOR RUTR"/>
    <property type="match status" value="1"/>
</dbReference>
<gene>
    <name evidence="6" type="ORF">JWS13_12290</name>
</gene>
<protein>
    <submittedName>
        <fullName evidence="6">TetR family transcriptional regulator</fullName>
    </submittedName>
</protein>
<dbReference type="InterPro" id="IPR050109">
    <property type="entry name" value="HTH-type_TetR-like_transc_reg"/>
</dbReference>
<dbReference type="PANTHER" id="PTHR30055:SF234">
    <property type="entry name" value="HTH-TYPE TRANSCRIPTIONAL REGULATOR BETI"/>
    <property type="match status" value="1"/>
</dbReference>
<dbReference type="Proteomes" id="UP000662986">
    <property type="component" value="Chromosome"/>
</dbReference>
<dbReference type="SUPFAM" id="SSF46689">
    <property type="entry name" value="Homeodomain-like"/>
    <property type="match status" value="1"/>
</dbReference>
<dbReference type="InterPro" id="IPR041347">
    <property type="entry name" value="MftR_C"/>
</dbReference>
<evidence type="ECO:0000313" key="7">
    <source>
        <dbReference type="Proteomes" id="UP000662986"/>
    </source>
</evidence>
<keyword evidence="3" id="KW-0804">Transcription</keyword>
<dbReference type="InterPro" id="IPR009057">
    <property type="entry name" value="Homeodomain-like_sf"/>
</dbReference>
<keyword evidence="7" id="KW-1185">Reference proteome</keyword>
<evidence type="ECO:0000256" key="4">
    <source>
        <dbReference type="PROSITE-ProRule" id="PRU00335"/>
    </source>
</evidence>
<dbReference type="Gene3D" id="1.10.10.60">
    <property type="entry name" value="Homeodomain-like"/>
    <property type="match status" value="1"/>
</dbReference>
<name>A0A974W299_9NOCA</name>
<dbReference type="InterPro" id="IPR001647">
    <property type="entry name" value="HTH_TetR"/>
</dbReference>
<keyword evidence="2 4" id="KW-0238">DNA-binding</keyword>
<keyword evidence="1" id="KW-0805">Transcription regulation</keyword>
<feature type="domain" description="HTH tetR-type" evidence="5">
    <location>
        <begin position="13"/>
        <end position="73"/>
    </location>
</feature>
<feature type="DNA-binding region" description="H-T-H motif" evidence="4">
    <location>
        <begin position="36"/>
        <end position="55"/>
    </location>
</feature>
<reference evidence="6 7" key="2">
    <citation type="journal article" date="2022" name="Arch. Microbiol.">
        <title>Rhodococcus pseudokoreensis sp. nov. isolated from the rhizosphere of young M26 apple rootstocks.</title>
        <authorList>
            <person name="Kampfer P."/>
            <person name="Glaeser S.P."/>
            <person name="Blom J."/>
            <person name="Wolf J."/>
            <person name="Benning S."/>
            <person name="Schloter M."/>
            <person name="Neumann-Schaal M."/>
        </authorList>
    </citation>
    <scope>NUCLEOTIDE SEQUENCE [LARGE SCALE GENOMIC DNA]</scope>
    <source>
        <strain evidence="6 7">R79</strain>
    </source>
</reference>
<organism evidence="6 7">
    <name type="scientific">Rhodococcus pseudokoreensis</name>
    <dbReference type="NCBI Taxonomy" id="2811421"/>
    <lineage>
        <taxon>Bacteria</taxon>
        <taxon>Bacillati</taxon>
        <taxon>Actinomycetota</taxon>
        <taxon>Actinomycetes</taxon>
        <taxon>Mycobacteriales</taxon>
        <taxon>Nocardiaceae</taxon>
        <taxon>Rhodococcus</taxon>
    </lineage>
</organism>
<evidence type="ECO:0000256" key="1">
    <source>
        <dbReference type="ARBA" id="ARBA00023015"/>
    </source>
</evidence>
<accession>A0A974W299</accession>
<sequence>MTNRGNARGRPRRSSRLEIEQRAIELFLRDGYSSTSIEAIAVACGISKTTYFRYYGSKSELVWWVFDEYIRATEDALNSADLQLPVMAAIRQAVMEATGGVADDEGTWMRRFELLDTTPELKDGEAAHWQAWGEAISRYVAARTGLRAIDVVPSAVGGALQAAYLAGFRESSATGESSTQTLARLDATFALISQPLQACIDLEQARPAQVG</sequence>
<evidence type="ECO:0000256" key="3">
    <source>
        <dbReference type="ARBA" id="ARBA00023163"/>
    </source>
</evidence>
<dbReference type="EMBL" id="CP070619">
    <property type="protein sequence ID" value="QSE89345.1"/>
    <property type="molecule type" value="Genomic_DNA"/>
</dbReference>
<dbReference type="RefSeq" id="WP_206005769.1">
    <property type="nucleotide sequence ID" value="NZ_CP070619.1"/>
</dbReference>